<keyword evidence="4" id="KW-0227">DNA damage</keyword>
<dbReference type="Gene3D" id="1.10.1670.40">
    <property type="match status" value="1"/>
</dbReference>
<dbReference type="AlphaFoldDB" id="A0A1M5QTZ9"/>
<gene>
    <name evidence="7" type="ORF">SAMN02745245_00741</name>
</gene>
<dbReference type="GO" id="GO:0043916">
    <property type="term" value="F:DNA-7-methylguanine glycosylase activity"/>
    <property type="evidence" value="ECO:0007669"/>
    <property type="project" value="TreeGrafter"/>
</dbReference>
<dbReference type="GO" id="GO:0032131">
    <property type="term" value="F:alkylated DNA binding"/>
    <property type="evidence" value="ECO:0007669"/>
    <property type="project" value="TreeGrafter"/>
</dbReference>
<dbReference type="InterPro" id="IPR051912">
    <property type="entry name" value="Alkylbase_DNA_Glycosylase/TA"/>
</dbReference>
<dbReference type="OrthoDB" id="9785929at2"/>
<evidence type="ECO:0000259" key="6">
    <source>
        <dbReference type="SMART" id="SM00478"/>
    </source>
</evidence>
<dbReference type="CDD" id="cd00056">
    <property type="entry name" value="ENDO3c"/>
    <property type="match status" value="1"/>
</dbReference>
<dbReference type="GO" id="GO:0008725">
    <property type="term" value="F:DNA-3-methyladenine glycosylase activity"/>
    <property type="evidence" value="ECO:0007669"/>
    <property type="project" value="TreeGrafter"/>
</dbReference>
<evidence type="ECO:0000256" key="5">
    <source>
        <dbReference type="ARBA" id="ARBA00023204"/>
    </source>
</evidence>
<dbReference type="RefSeq" id="WP_073183873.1">
    <property type="nucleotide sequence ID" value="NZ_FQXI01000003.1"/>
</dbReference>
<dbReference type="GO" id="GO:0005737">
    <property type="term" value="C:cytoplasm"/>
    <property type="evidence" value="ECO:0007669"/>
    <property type="project" value="TreeGrafter"/>
</dbReference>
<evidence type="ECO:0000313" key="8">
    <source>
        <dbReference type="Proteomes" id="UP000184032"/>
    </source>
</evidence>
<reference evidence="8" key="1">
    <citation type="submission" date="2016-11" db="EMBL/GenBank/DDBJ databases">
        <authorList>
            <person name="Varghese N."/>
            <person name="Submissions S."/>
        </authorList>
    </citation>
    <scope>NUCLEOTIDE SEQUENCE [LARGE SCALE GENOMIC DNA]</scope>
    <source>
        <strain evidence="8">DSM 21120</strain>
    </source>
</reference>
<dbReference type="GO" id="GO:0006285">
    <property type="term" value="P:base-excision repair, AP site formation"/>
    <property type="evidence" value="ECO:0007669"/>
    <property type="project" value="TreeGrafter"/>
</dbReference>
<dbReference type="SMART" id="SM00478">
    <property type="entry name" value="ENDO3c"/>
    <property type="match status" value="1"/>
</dbReference>
<name>A0A1M5QTZ9_9FIRM</name>
<evidence type="ECO:0000313" key="7">
    <source>
        <dbReference type="EMBL" id="SHH17552.1"/>
    </source>
</evidence>
<dbReference type="SUPFAM" id="SSF48150">
    <property type="entry name" value="DNA-glycosylase"/>
    <property type="match status" value="1"/>
</dbReference>
<protein>
    <recommendedName>
        <fullName evidence="3">DNA-3-methyladenine glycosylase II</fullName>
        <ecNumber evidence="3">3.2.2.21</ecNumber>
    </recommendedName>
</protein>
<organism evidence="7 8">
    <name type="scientific">Anaerosphaera aminiphila DSM 21120</name>
    <dbReference type="NCBI Taxonomy" id="1120995"/>
    <lineage>
        <taxon>Bacteria</taxon>
        <taxon>Bacillati</taxon>
        <taxon>Bacillota</taxon>
        <taxon>Tissierellia</taxon>
        <taxon>Tissierellales</taxon>
        <taxon>Peptoniphilaceae</taxon>
        <taxon>Anaerosphaera</taxon>
    </lineage>
</organism>
<comment type="catalytic activity">
    <reaction evidence="1">
        <text>Hydrolysis of alkylated DNA, releasing 3-methyladenine, 3-methylguanine, 7-methylguanine and 7-methyladenine.</text>
        <dbReference type="EC" id="3.2.2.21"/>
    </reaction>
</comment>
<evidence type="ECO:0000256" key="2">
    <source>
        <dbReference type="ARBA" id="ARBA00010817"/>
    </source>
</evidence>
<keyword evidence="5" id="KW-0234">DNA repair</keyword>
<accession>A0A1M5QTZ9</accession>
<proteinExistence type="inferred from homology"/>
<feature type="domain" description="HhH-GPD" evidence="6">
    <location>
        <begin position="54"/>
        <end position="198"/>
    </location>
</feature>
<dbReference type="PANTHER" id="PTHR43003:SF5">
    <property type="entry name" value="DNA-3-METHYLADENINE GLYCOSYLASE"/>
    <property type="match status" value="1"/>
</dbReference>
<dbReference type="EC" id="3.2.2.21" evidence="3"/>
<dbReference type="Pfam" id="PF00730">
    <property type="entry name" value="HhH-GPD"/>
    <property type="match status" value="1"/>
</dbReference>
<sequence>MYFEYGDMEVEYLKKKDKKLAEAIEKIGPIEREVDTDLFSSVVHHIVGQQISTAAQKTIWNRMNSSLGEINVETINSASPDELQSNGITFRKADYIKDFARKVYTGEFDILSIENKSDEEIIEELVKLKGIGLWTAEMILIFGLQRKNVFSFGDLAIHRGLRMLYRHRKITEELFEKYRRRYSPYGSVASLYIWAISGGAIPEMKDCAPKKIVKKK</sequence>
<evidence type="ECO:0000256" key="3">
    <source>
        <dbReference type="ARBA" id="ARBA00012000"/>
    </source>
</evidence>
<dbReference type="Proteomes" id="UP000184032">
    <property type="component" value="Unassembled WGS sequence"/>
</dbReference>
<dbReference type="STRING" id="1120995.SAMN02745245_00741"/>
<dbReference type="FunFam" id="1.10.340.30:FF:000004">
    <property type="entry name" value="DNA-3-methyladenine glycosylase II"/>
    <property type="match status" value="1"/>
</dbReference>
<dbReference type="Gene3D" id="1.10.340.30">
    <property type="entry name" value="Hypothetical protein, domain 2"/>
    <property type="match status" value="1"/>
</dbReference>
<dbReference type="GO" id="GO:0006307">
    <property type="term" value="P:DNA alkylation repair"/>
    <property type="evidence" value="ECO:0007669"/>
    <property type="project" value="TreeGrafter"/>
</dbReference>
<evidence type="ECO:0000256" key="1">
    <source>
        <dbReference type="ARBA" id="ARBA00000086"/>
    </source>
</evidence>
<dbReference type="InterPro" id="IPR003265">
    <property type="entry name" value="HhH-GPD_domain"/>
</dbReference>
<dbReference type="InterPro" id="IPR011257">
    <property type="entry name" value="DNA_glycosylase"/>
</dbReference>
<keyword evidence="8" id="KW-1185">Reference proteome</keyword>
<dbReference type="GO" id="GO:0032993">
    <property type="term" value="C:protein-DNA complex"/>
    <property type="evidence" value="ECO:0007669"/>
    <property type="project" value="TreeGrafter"/>
</dbReference>
<evidence type="ECO:0000256" key="4">
    <source>
        <dbReference type="ARBA" id="ARBA00022763"/>
    </source>
</evidence>
<comment type="similarity">
    <text evidence="2">Belongs to the alkylbase DNA glycosidase AlkA family.</text>
</comment>
<dbReference type="EMBL" id="FQXI01000003">
    <property type="protein sequence ID" value="SHH17552.1"/>
    <property type="molecule type" value="Genomic_DNA"/>
</dbReference>
<dbReference type="PANTHER" id="PTHR43003">
    <property type="entry name" value="DNA-3-METHYLADENINE GLYCOSYLASE"/>
    <property type="match status" value="1"/>
</dbReference>